<protein>
    <submittedName>
        <fullName evidence="2">Uncharacterized protein</fullName>
    </submittedName>
</protein>
<feature type="compositionally biased region" description="Basic and acidic residues" evidence="1">
    <location>
        <begin position="8"/>
        <end position="40"/>
    </location>
</feature>
<organism evidence="2 3">
    <name type="scientific">Glossina morsitans morsitans</name>
    <name type="common">Savannah tsetse fly</name>
    <dbReference type="NCBI Taxonomy" id="37546"/>
    <lineage>
        <taxon>Eukaryota</taxon>
        <taxon>Metazoa</taxon>
        <taxon>Ecdysozoa</taxon>
        <taxon>Arthropoda</taxon>
        <taxon>Hexapoda</taxon>
        <taxon>Insecta</taxon>
        <taxon>Pterygota</taxon>
        <taxon>Neoptera</taxon>
        <taxon>Endopterygota</taxon>
        <taxon>Diptera</taxon>
        <taxon>Brachycera</taxon>
        <taxon>Muscomorpha</taxon>
        <taxon>Hippoboscoidea</taxon>
        <taxon>Glossinidae</taxon>
        <taxon>Glossina</taxon>
    </lineage>
</organism>
<feature type="region of interest" description="Disordered" evidence="1">
    <location>
        <begin position="1"/>
        <end position="55"/>
    </location>
</feature>
<dbReference type="Proteomes" id="UP000092444">
    <property type="component" value="Unassembled WGS sequence"/>
</dbReference>
<evidence type="ECO:0000313" key="3">
    <source>
        <dbReference type="Proteomes" id="UP000092444"/>
    </source>
</evidence>
<dbReference type="EnsemblMetazoa" id="GMOY001929-RA">
    <property type="protein sequence ID" value="GMOY001929-PA"/>
    <property type="gene ID" value="GMOY001929"/>
</dbReference>
<name>A0A1B0FE99_GLOMM</name>
<sequence>MGMNSKAVEARERKEATKKANQERAAKEAEDRMWEDEGKGRARKQKKREEEERLH</sequence>
<evidence type="ECO:0000313" key="2">
    <source>
        <dbReference type="EnsemblMetazoa" id="GMOY001929-PA"/>
    </source>
</evidence>
<reference evidence="2" key="1">
    <citation type="submission" date="2020-05" db="UniProtKB">
        <authorList>
            <consortium name="EnsemblMetazoa"/>
        </authorList>
    </citation>
    <scope>IDENTIFICATION</scope>
    <source>
        <strain evidence="2">Yale</strain>
    </source>
</reference>
<accession>A0A1B0FE99</accession>
<evidence type="ECO:0000256" key="1">
    <source>
        <dbReference type="SAM" id="MobiDB-lite"/>
    </source>
</evidence>
<proteinExistence type="predicted"/>
<dbReference type="EMBL" id="CCAG010011779">
    <property type="status" value="NOT_ANNOTATED_CDS"/>
    <property type="molecule type" value="Genomic_DNA"/>
</dbReference>
<dbReference type="VEuPathDB" id="VectorBase:GMOY001929"/>
<dbReference type="AlphaFoldDB" id="A0A1B0FE99"/>
<keyword evidence="3" id="KW-1185">Reference proteome</keyword>
<dbReference type="STRING" id="37546.A0A1B0FE99"/>